<keyword evidence="1" id="KW-0812">Transmembrane</keyword>
<dbReference type="PROSITE" id="PS51257">
    <property type="entry name" value="PROKAR_LIPOPROTEIN"/>
    <property type="match status" value="1"/>
</dbReference>
<proteinExistence type="predicted"/>
<comment type="caution">
    <text evidence="2">The sequence shown here is derived from an EMBL/GenBank/DDBJ whole genome shotgun (WGS) entry which is preliminary data.</text>
</comment>
<dbReference type="Proteomes" id="UP000465112">
    <property type="component" value="Unassembled WGS sequence"/>
</dbReference>
<dbReference type="EMBL" id="VHII01000018">
    <property type="protein sequence ID" value="KAF1376303.1"/>
    <property type="molecule type" value="Genomic_DNA"/>
</dbReference>
<gene>
    <name evidence="2" type="ORF">PFLUV_G00210110</name>
</gene>
<sequence length="118" mass="13838">MTMPKRVSLLFFPPPPPLFCNSILLISCFFCNSSILFVFLKTLKYMLPFVSWLYSAFCLIEDGEDHALTCRHLQAIITVMFCLCHYTQRKVQADMRWCIFNVLPYSLKAFFITFCNQP</sequence>
<reference evidence="2 3" key="1">
    <citation type="submission" date="2019-06" db="EMBL/GenBank/DDBJ databases">
        <title>A chromosome-scale genome assembly of the European perch, Perca fluviatilis.</title>
        <authorList>
            <person name="Roques C."/>
            <person name="Zahm M."/>
            <person name="Cabau C."/>
            <person name="Klopp C."/>
            <person name="Bouchez O."/>
            <person name="Donnadieu C."/>
            <person name="Kuhl H."/>
            <person name="Gislard M."/>
            <person name="Guendouz S."/>
            <person name="Journot L."/>
            <person name="Haffray P."/>
            <person name="Bestin A."/>
            <person name="Morvezen R."/>
            <person name="Feron R."/>
            <person name="Wen M."/>
            <person name="Jouanno E."/>
            <person name="Herpin A."/>
            <person name="Schartl M."/>
            <person name="Postlethwait J."/>
            <person name="Schaerlinger B."/>
            <person name="Chardard D."/>
            <person name="Lecocq T."/>
            <person name="Poncet C."/>
            <person name="Jaffrelo L."/>
            <person name="Lampietro C."/>
            <person name="Guiguen Y."/>
        </authorList>
    </citation>
    <scope>NUCLEOTIDE SEQUENCE [LARGE SCALE GENOMIC DNA]</scope>
    <source>
        <tissue evidence="2">Blood</tissue>
    </source>
</reference>
<protein>
    <submittedName>
        <fullName evidence="2">Uncharacterized protein</fullName>
    </submittedName>
</protein>
<keyword evidence="1" id="KW-1133">Transmembrane helix</keyword>
<dbReference type="AlphaFoldDB" id="A0A6A5EJW5"/>
<evidence type="ECO:0000313" key="3">
    <source>
        <dbReference type="Proteomes" id="UP000465112"/>
    </source>
</evidence>
<evidence type="ECO:0000256" key="1">
    <source>
        <dbReference type="SAM" id="Phobius"/>
    </source>
</evidence>
<organism evidence="2 3">
    <name type="scientific">Perca fluviatilis</name>
    <name type="common">European perch</name>
    <dbReference type="NCBI Taxonomy" id="8168"/>
    <lineage>
        <taxon>Eukaryota</taxon>
        <taxon>Metazoa</taxon>
        <taxon>Chordata</taxon>
        <taxon>Craniata</taxon>
        <taxon>Vertebrata</taxon>
        <taxon>Euteleostomi</taxon>
        <taxon>Actinopterygii</taxon>
        <taxon>Neopterygii</taxon>
        <taxon>Teleostei</taxon>
        <taxon>Neoteleostei</taxon>
        <taxon>Acanthomorphata</taxon>
        <taxon>Eupercaria</taxon>
        <taxon>Perciformes</taxon>
        <taxon>Percoidei</taxon>
        <taxon>Percidae</taxon>
        <taxon>Percinae</taxon>
        <taxon>Perca</taxon>
    </lineage>
</organism>
<name>A0A6A5EJW5_PERFL</name>
<feature type="transmembrane region" description="Helical" evidence="1">
    <location>
        <begin position="20"/>
        <end position="40"/>
    </location>
</feature>
<keyword evidence="1" id="KW-0472">Membrane</keyword>
<accession>A0A6A5EJW5</accession>
<keyword evidence="3" id="KW-1185">Reference proteome</keyword>
<evidence type="ECO:0000313" key="2">
    <source>
        <dbReference type="EMBL" id="KAF1376303.1"/>
    </source>
</evidence>